<comment type="catalytic activity">
    <reaction evidence="1">
        <text>Endopeptidase of broad specificity.</text>
        <dbReference type="EC" id="3.4.24.81"/>
    </reaction>
</comment>
<keyword evidence="3" id="KW-0165">Cleavage on pair of basic residues</keyword>
<evidence type="ECO:0000256" key="5">
    <source>
        <dbReference type="SAM" id="MobiDB-lite"/>
    </source>
</evidence>
<feature type="region of interest" description="Disordered" evidence="5">
    <location>
        <begin position="357"/>
        <end position="379"/>
    </location>
</feature>
<dbReference type="SMART" id="SM00050">
    <property type="entry name" value="DISIN"/>
    <property type="match status" value="1"/>
</dbReference>
<feature type="compositionally biased region" description="Low complexity" evidence="5">
    <location>
        <begin position="1328"/>
        <end position="1345"/>
    </location>
</feature>
<dbReference type="InterPro" id="IPR036436">
    <property type="entry name" value="Disintegrin_dom_sf"/>
</dbReference>
<keyword evidence="4" id="KW-0862">Zinc</keyword>
<feature type="compositionally biased region" description="Low complexity" evidence="5">
    <location>
        <begin position="212"/>
        <end position="222"/>
    </location>
</feature>
<protein>
    <recommendedName>
        <fullName evidence="2">ADAM10 endopeptidase</fullName>
        <ecNumber evidence="2">3.4.24.81</ecNumber>
    </recommendedName>
</protein>
<feature type="region of interest" description="Disordered" evidence="5">
    <location>
        <begin position="1263"/>
        <end position="1347"/>
    </location>
</feature>
<feature type="compositionally biased region" description="Low complexity" evidence="5">
    <location>
        <begin position="265"/>
        <end position="274"/>
    </location>
</feature>
<keyword evidence="4" id="KW-0479">Metal-binding</keyword>
<evidence type="ECO:0000313" key="9">
    <source>
        <dbReference type="EMBL" id="CAL4069725.1"/>
    </source>
</evidence>
<dbReference type="GO" id="GO:0005886">
    <property type="term" value="C:plasma membrane"/>
    <property type="evidence" value="ECO:0007669"/>
    <property type="project" value="TreeGrafter"/>
</dbReference>
<keyword evidence="10" id="KW-1185">Reference proteome</keyword>
<dbReference type="GO" id="GO:0007219">
    <property type="term" value="P:Notch signaling pathway"/>
    <property type="evidence" value="ECO:0007669"/>
    <property type="project" value="TreeGrafter"/>
</dbReference>
<feature type="region of interest" description="Disordered" evidence="5">
    <location>
        <begin position="212"/>
        <end position="284"/>
    </location>
</feature>
<comment type="caution">
    <text evidence="4">Lacks conserved residue(s) required for the propagation of feature annotation.</text>
</comment>
<dbReference type="GO" id="GO:0006509">
    <property type="term" value="P:membrane protein ectodomain proteolysis"/>
    <property type="evidence" value="ECO:0007669"/>
    <property type="project" value="TreeGrafter"/>
</dbReference>
<feature type="compositionally biased region" description="Polar residues" evidence="5">
    <location>
        <begin position="241"/>
        <end position="258"/>
    </location>
</feature>
<dbReference type="Pfam" id="PF00200">
    <property type="entry name" value="Disintegrin"/>
    <property type="match status" value="1"/>
</dbReference>
<dbReference type="InterPro" id="IPR001590">
    <property type="entry name" value="Peptidase_M12B"/>
</dbReference>
<feature type="compositionally biased region" description="Basic and acidic residues" evidence="5">
    <location>
        <begin position="1118"/>
        <end position="1131"/>
    </location>
</feature>
<sequence length="1406" mass="156282">MTLMLAHVYSQLKLRVAAHDARYMPTLSDQVYYLGEPHILQYLGNQIPFLPFFIQSRLFKLRVVRDTSIFAKDVIFESSNGPIDFDFGKVYIGKLEDDDLAEVSGVVTKDGLFDGHIKTQNNLYYLEPAKRYLDNAEFHSVMYKASDVAHPMLSHCASEQLQFAGRVHTSQGEPTYQAHHHDHSDHKHEAYHLPNIPKIKIPDHKYFKSSPLSSSSISSSASQEAKRHATDGLGPKHKAVTQRSNRNSSNLYVASDISNGGPDATTSSSRSTSTNELKHSSQHKNTYTFDSKSWHFINELNNITSRGGSNPDNPYTPLPHSASLDAPLDFDLFYEPTSPNWAEGKDIIKEQHSTDDNIIKNTSNNPHKRGARRTRAAPDPSKTTCMLYLQADHLFYEKIGSEEACIETMTRHVQRVNSIYKVTDFDLDHDADDIGFMIKRIKVHTSEALNDPSYRFPGNYGVEKFLELFSEEDYDSFCLAYMFTYRDFEGGTLGLAWTGDLKNAGGVCEKNGHYRGSLKSLNTGIVTLLNYGKHVPPAVSHVTLAHEIGHNFGSPHDPESDTRCTPGGEDGNYIMFARATSGDKKNNNKFSPCSLRQINSVLNSKARDSKGCFTEPQAAICGNGVVEVGEECDCGWEEDCEEHCCFPMKNNPGKRETPCTLRPGKKCSPTQGPCCDQNCRLKIRDKCRDDNGCRDASFCNGQGPDCPSSTNKPNKTICNDEFVCYKGECTGSICLAYGLESCQCKRQSGDPVTKSCELCCKLPGEDQPCISSFEWNSLPYNIPDMYAKAGTPCDEYKGYCDVFNKCREVDPSGPLATLRRLLLSDESLANLQQWVVDHWYAVLFVVVAFVILMVAVIKVFGKTPEKLKLRKKKKKRTILHKNSFGASYTMPSTNNGISSNGVVNTNGLDVCHNNSANGVVSTSVNGTAISANGAVDYTENHANHVVHPTVVRANIPFKRKVNEVKRAANKAKRAARSQLSRSGKKSSRGQQDPIASPSDSNKSVPTAVETPSDVRESRVKERLSSRFSIISFKTFRPKSLSPDKQKGKSSDKNKSKSSAEKKSKGKSTKNQNRSRSPDKKRRGLEGSESPEKHKRSHSPNKRGTKEDERRKSRNRSTSPDKMRRSSSPDKYHRQRNRSPDKHRKMSEGNWLINKFLADEERTAKPIMNGSLICSMNDSLSSSINTVGGPNSSPLTVVRNGSTRALLATDTSRASPIRGIVNEAFISSPRGARTHSSLRVTKSVSPEGFDFDIGPSKYRRSISMEAYNRPPASPDKRKRPVLDEGLSPDKRRRFSSPEKHYRASSPAKEMRHVKSHNNTLDVIERRRSSISPPSSKHSSKNNSYSSVPERLREKLSLITASPSGSIASIMAPVEPSVAFVEPTIDTVSIISSHSSHSASRCTPKDWV</sequence>
<evidence type="ECO:0000256" key="6">
    <source>
        <dbReference type="SAM" id="Phobius"/>
    </source>
</evidence>
<feature type="binding site" evidence="4">
    <location>
        <position position="550"/>
    </location>
    <ligand>
        <name>Zn(2+)</name>
        <dbReference type="ChEBI" id="CHEBI:29105"/>
        <note>catalytic</note>
    </ligand>
</feature>
<feature type="binding site" evidence="4">
    <location>
        <position position="556"/>
    </location>
    <ligand>
        <name>Zn(2+)</name>
        <dbReference type="ChEBI" id="CHEBI:29105"/>
        <note>catalytic</note>
    </ligand>
</feature>
<feature type="compositionally biased region" description="Basic residues" evidence="5">
    <location>
        <begin position="1132"/>
        <end position="1144"/>
    </location>
</feature>
<feature type="compositionally biased region" description="Basic residues" evidence="5">
    <location>
        <begin position="366"/>
        <end position="375"/>
    </location>
</feature>
<evidence type="ECO:0000256" key="4">
    <source>
        <dbReference type="PROSITE-ProRule" id="PRU00276"/>
    </source>
</evidence>
<dbReference type="PANTHER" id="PTHR45702">
    <property type="entry name" value="ADAM10/ADAM17 METALLOPEPTIDASE FAMILY MEMBER"/>
    <property type="match status" value="1"/>
</dbReference>
<feature type="domain" description="Peptidase M12B" evidence="8">
    <location>
        <begin position="383"/>
        <end position="604"/>
    </location>
</feature>
<evidence type="ECO:0000256" key="2">
    <source>
        <dbReference type="ARBA" id="ARBA00012332"/>
    </source>
</evidence>
<dbReference type="InterPro" id="IPR024079">
    <property type="entry name" value="MetalloPept_cat_dom_sf"/>
</dbReference>
<keyword evidence="6" id="KW-0812">Transmembrane</keyword>
<keyword evidence="6" id="KW-1133">Transmembrane helix</keyword>
<evidence type="ECO:0000313" key="10">
    <source>
        <dbReference type="Proteomes" id="UP001497623"/>
    </source>
</evidence>
<dbReference type="Gene3D" id="3.40.390.10">
    <property type="entry name" value="Collagenase (Catalytic Domain)"/>
    <property type="match status" value="1"/>
</dbReference>
<dbReference type="EMBL" id="CAXKWB010003631">
    <property type="protein sequence ID" value="CAL4069725.1"/>
    <property type="molecule type" value="Genomic_DNA"/>
</dbReference>
<dbReference type="InterPro" id="IPR049038">
    <property type="entry name" value="ADAM10_Cys-rich"/>
</dbReference>
<feature type="compositionally biased region" description="Basic and acidic residues" evidence="5">
    <location>
        <begin position="1012"/>
        <end position="1021"/>
    </location>
</feature>
<dbReference type="Proteomes" id="UP001497623">
    <property type="component" value="Unassembled WGS sequence"/>
</dbReference>
<dbReference type="Gene3D" id="4.10.70.10">
    <property type="entry name" value="Disintegrin domain"/>
    <property type="match status" value="1"/>
</dbReference>
<feature type="binding site" evidence="4">
    <location>
        <position position="546"/>
    </location>
    <ligand>
        <name>Zn(2+)</name>
        <dbReference type="ChEBI" id="CHEBI:29105"/>
        <note>catalytic</note>
    </ligand>
</feature>
<dbReference type="SUPFAM" id="SSF55486">
    <property type="entry name" value="Metalloproteases ('zincins'), catalytic domain"/>
    <property type="match status" value="1"/>
</dbReference>
<dbReference type="SUPFAM" id="SSF57552">
    <property type="entry name" value="Blood coagulation inhibitor (disintegrin)"/>
    <property type="match status" value="1"/>
</dbReference>
<dbReference type="GO" id="GO:0046872">
    <property type="term" value="F:metal ion binding"/>
    <property type="evidence" value="ECO:0007669"/>
    <property type="project" value="UniProtKB-KW"/>
</dbReference>
<feature type="region of interest" description="Disordered" evidence="5">
    <location>
        <begin position="965"/>
        <end position="1021"/>
    </location>
</feature>
<dbReference type="Pfam" id="PF21299">
    <property type="entry name" value="ADAM10_Cys-rich"/>
    <property type="match status" value="1"/>
</dbReference>
<dbReference type="Pfam" id="PF13574">
    <property type="entry name" value="Reprolysin_2"/>
    <property type="match status" value="1"/>
</dbReference>
<dbReference type="PROSITE" id="PS50214">
    <property type="entry name" value="DISINTEGRIN_2"/>
    <property type="match status" value="1"/>
</dbReference>
<feature type="domain" description="Disintegrin" evidence="7">
    <location>
        <begin position="618"/>
        <end position="714"/>
    </location>
</feature>
<organism evidence="9 10">
    <name type="scientific">Meganyctiphanes norvegica</name>
    <name type="common">Northern krill</name>
    <name type="synonym">Thysanopoda norvegica</name>
    <dbReference type="NCBI Taxonomy" id="48144"/>
    <lineage>
        <taxon>Eukaryota</taxon>
        <taxon>Metazoa</taxon>
        <taxon>Ecdysozoa</taxon>
        <taxon>Arthropoda</taxon>
        <taxon>Crustacea</taxon>
        <taxon>Multicrustacea</taxon>
        <taxon>Malacostraca</taxon>
        <taxon>Eumalacostraca</taxon>
        <taxon>Eucarida</taxon>
        <taxon>Euphausiacea</taxon>
        <taxon>Euphausiidae</taxon>
        <taxon>Meganyctiphanes</taxon>
    </lineage>
</organism>
<gene>
    <name evidence="9" type="ORF">MNOR_LOCUS8006</name>
</gene>
<feature type="region of interest" description="Disordered" evidence="5">
    <location>
        <begin position="167"/>
        <end position="188"/>
    </location>
</feature>
<feature type="region of interest" description="Disordered" evidence="5">
    <location>
        <begin position="1037"/>
        <end position="1146"/>
    </location>
</feature>
<accession>A0AAV2Q6E7</accession>
<evidence type="ECO:0000256" key="1">
    <source>
        <dbReference type="ARBA" id="ARBA00001809"/>
    </source>
</evidence>
<feature type="transmembrane region" description="Helical" evidence="6">
    <location>
        <begin position="839"/>
        <end position="861"/>
    </location>
</feature>
<dbReference type="GO" id="GO:0004222">
    <property type="term" value="F:metalloendopeptidase activity"/>
    <property type="evidence" value="ECO:0007669"/>
    <property type="project" value="InterPro"/>
</dbReference>
<proteinExistence type="predicted"/>
<keyword evidence="6" id="KW-0472">Membrane</keyword>
<dbReference type="EC" id="3.4.24.81" evidence="2"/>
<evidence type="ECO:0000259" key="8">
    <source>
        <dbReference type="PROSITE" id="PS50215"/>
    </source>
</evidence>
<reference evidence="9 10" key="1">
    <citation type="submission" date="2024-05" db="EMBL/GenBank/DDBJ databases">
        <authorList>
            <person name="Wallberg A."/>
        </authorList>
    </citation>
    <scope>NUCLEOTIDE SEQUENCE [LARGE SCALE GENOMIC DNA]</scope>
</reference>
<dbReference type="InterPro" id="IPR051489">
    <property type="entry name" value="ADAM_Metalloproteinase"/>
</dbReference>
<feature type="compositionally biased region" description="Basic and acidic residues" evidence="5">
    <location>
        <begin position="1041"/>
        <end position="1062"/>
    </location>
</feature>
<feature type="compositionally biased region" description="Basic residues" evidence="5">
    <location>
        <begin position="1092"/>
        <end position="1102"/>
    </location>
</feature>
<evidence type="ECO:0000259" key="7">
    <source>
        <dbReference type="PROSITE" id="PS50214"/>
    </source>
</evidence>
<name>A0AAV2Q6E7_MEGNR</name>
<comment type="caution">
    <text evidence="9">The sequence shown here is derived from an EMBL/GenBank/DDBJ whole genome shotgun (WGS) entry which is preliminary data.</text>
</comment>
<dbReference type="InterPro" id="IPR001762">
    <property type="entry name" value="Disintegrin_dom"/>
</dbReference>
<feature type="active site" evidence="4">
    <location>
        <position position="547"/>
    </location>
</feature>
<dbReference type="PROSITE" id="PS50215">
    <property type="entry name" value="ADAM_MEPRO"/>
    <property type="match status" value="1"/>
</dbReference>
<dbReference type="PANTHER" id="PTHR45702:SF3">
    <property type="entry name" value="KUZBANIAN-LIKE, ISOFORM A"/>
    <property type="match status" value="1"/>
</dbReference>
<evidence type="ECO:0000256" key="3">
    <source>
        <dbReference type="ARBA" id="ARBA00022685"/>
    </source>
</evidence>
<feature type="non-terminal residue" evidence="9">
    <location>
        <position position="1406"/>
    </location>
</feature>